<keyword evidence="7" id="KW-0240">DNA-directed RNA polymerase</keyword>
<keyword evidence="2" id="KW-0805">Transcription regulation</keyword>
<dbReference type="PANTHER" id="PTHR43133">
    <property type="entry name" value="RNA POLYMERASE ECF-TYPE SIGMA FACTO"/>
    <property type="match status" value="1"/>
</dbReference>
<gene>
    <name evidence="7" type="ORF">GCM10007422_39530</name>
</gene>
<dbReference type="Gene3D" id="1.10.1740.10">
    <property type="match status" value="1"/>
</dbReference>
<dbReference type="Proteomes" id="UP000642938">
    <property type="component" value="Unassembled WGS sequence"/>
</dbReference>
<evidence type="ECO:0000259" key="6">
    <source>
        <dbReference type="Pfam" id="PF08281"/>
    </source>
</evidence>
<dbReference type="Pfam" id="PF04542">
    <property type="entry name" value="Sigma70_r2"/>
    <property type="match status" value="1"/>
</dbReference>
<feature type="domain" description="RNA polymerase sigma-70 region 2" evidence="5">
    <location>
        <begin position="42"/>
        <end position="105"/>
    </location>
</feature>
<keyword evidence="3" id="KW-0731">Sigma factor</keyword>
<name>A0ABQ1Y8V1_9SPHI</name>
<accession>A0ABQ1Y8V1</accession>
<dbReference type="InterPro" id="IPR036388">
    <property type="entry name" value="WH-like_DNA-bd_sf"/>
</dbReference>
<dbReference type="InterPro" id="IPR039425">
    <property type="entry name" value="RNA_pol_sigma-70-like"/>
</dbReference>
<dbReference type="CDD" id="cd06171">
    <property type="entry name" value="Sigma70_r4"/>
    <property type="match status" value="1"/>
</dbReference>
<feature type="domain" description="RNA polymerase sigma factor 70 region 4 type 2" evidence="6">
    <location>
        <begin position="137"/>
        <end position="187"/>
    </location>
</feature>
<dbReference type="InterPro" id="IPR014284">
    <property type="entry name" value="RNA_pol_sigma-70_dom"/>
</dbReference>
<keyword evidence="8" id="KW-1185">Reference proteome</keyword>
<evidence type="ECO:0000256" key="1">
    <source>
        <dbReference type="ARBA" id="ARBA00010641"/>
    </source>
</evidence>
<protein>
    <submittedName>
        <fullName evidence="7">DNA-directed RNA polymerase sigma-70 factor</fullName>
    </submittedName>
</protein>
<dbReference type="NCBIfam" id="TIGR02937">
    <property type="entry name" value="sigma70-ECF"/>
    <property type="match status" value="1"/>
</dbReference>
<dbReference type="InterPro" id="IPR013324">
    <property type="entry name" value="RNA_pol_sigma_r3/r4-like"/>
</dbReference>
<dbReference type="SUPFAM" id="SSF88659">
    <property type="entry name" value="Sigma3 and sigma4 domains of RNA polymerase sigma factors"/>
    <property type="match status" value="1"/>
</dbReference>
<comment type="similarity">
    <text evidence="1">Belongs to the sigma-70 factor family. ECF subfamily.</text>
</comment>
<dbReference type="InterPro" id="IPR013249">
    <property type="entry name" value="RNA_pol_sigma70_r4_t2"/>
</dbReference>
<dbReference type="EMBL" id="BMHZ01000004">
    <property type="protein sequence ID" value="GGH16670.1"/>
    <property type="molecule type" value="Genomic_DNA"/>
</dbReference>
<evidence type="ECO:0000256" key="3">
    <source>
        <dbReference type="ARBA" id="ARBA00023082"/>
    </source>
</evidence>
<proteinExistence type="inferred from homology"/>
<dbReference type="InterPro" id="IPR013325">
    <property type="entry name" value="RNA_pol_sigma_r2"/>
</dbReference>
<dbReference type="GO" id="GO:0000428">
    <property type="term" value="C:DNA-directed RNA polymerase complex"/>
    <property type="evidence" value="ECO:0007669"/>
    <property type="project" value="UniProtKB-KW"/>
</dbReference>
<organism evidence="7 8">
    <name type="scientific">Pedobacter zeae</name>
    <dbReference type="NCBI Taxonomy" id="1737356"/>
    <lineage>
        <taxon>Bacteria</taxon>
        <taxon>Pseudomonadati</taxon>
        <taxon>Bacteroidota</taxon>
        <taxon>Sphingobacteriia</taxon>
        <taxon>Sphingobacteriales</taxon>
        <taxon>Sphingobacteriaceae</taxon>
        <taxon>Pedobacter</taxon>
    </lineage>
</organism>
<comment type="caution">
    <text evidence="7">The sequence shown here is derived from an EMBL/GenBank/DDBJ whole genome shotgun (WGS) entry which is preliminary data.</text>
</comment>
<dbReference type="Gene3D" id="1.10.10.10">
    <property type="entry name" value="Winged helix-like DNA-binding domain superfamily/Winged helix DNA-binding domain"/>
    <property type="match status" value="1"/>
</dbReference>
<keyword evidence="4" id="KW-0804">Transcription</keyword>
<evidence type="ECO:0000313" key="7">
    <source>
        <dbReference type="EMBL" id="GGH16670.1"/>
    </source>
</evidence>
<dbReference type="SUPFAM" id="SSF88946">
    <property type="entry name" value="Sigma2 domain of RNA polymerase sigma factors"/>
    <property type="match status" value="1"/>
</dbReference>
<dbReference type="Pfam" id="PF08281">
    <property type="entry name" value="Sigma70_r4_2"/>
    <property type="match status" value="1"/>
</dbReference>
<evidence type="ECO:0000256" key="4">
    <source>
        <dbReference type="ARBA" id="ARBA00023163"/>
    </source>
</evidence>
<dbReference type="InterPro" id="IPR014327">
    <property type="entry name" value="RNA_pol_sigma70_bacteroid"/>
</dbReference>
<reference evidence="8" key="1">
    <citation type="journal article" date="2019" name="Int. J. Syst. Evol. Microbiol.">
        <title>The Global Catalogue of Microorganisms (GCM) 10K type strain sequencing project: providing services to taxonomists for standard genome sequencing and annotation.</title>
        <authorList>
            <consortium name="The Broad Institute Genomics Platform"/>
            <consortium name="The Broad Institute Genome Sequencing Center for Infectious Disease"/>
            <person name="Wu L."/>
            <person name="Ma J."/>
        </authorList>
    </citation>
    <scope>NUCLEOTIDE SEQUENCE [LARGE SCALE GENOMIC DNA]</scope>
    <source>
        <strain evidence="8">CGMCC 1.15287</strain>
    </source>
</reference>
<dbReference type="InterPro" id="IPR007627">
    <property type="entry name" value="RNA_pol_sigma70_r2"/>
</dbReference>
<evidence type="ECO:0000259" key="5">
    <source>
        <dbReference type="Pfam" id="PF04542"/>
    </source>
</evidence>
<evidence type="ECO:0000256" key="2">
    <source>
        <dbReference type="ARBA" id="ARBA00023015"/>
    </source>
</evidence>
<evidence type="ECO:0000313" key="8">
    <source>
        <dbReference type="Proteomes" id="UP000642938"/>
    </source>
</evidence>
<dbReference type="PANTHER" id="PTHR43133:SF46">
    <property type="entry name" value="RNA POLYMERASE SIGMA-70 FACTOR ECF SUBFAMILY"/>
    <property type="match status" value="1"/>
</dbReference>
<sequence length="204" mass="23870">MGQWASVLKKRNIIISLESNDTHLIGLIKSGNKQAFDEVFLKHFKSLHAYAFTLIREKDDAEEIVQNVFVRIWTKREQLKEDGFLKSFLYRSVHNESLNYLKHQKVRSDFNIHYTEEVKNDTGNLNAEIMATELEKNIHSAINELPEKCRNVFQLSRFDQMKYQEIADALNISVKTVENQMGKALKILRLKIVDFLVIVFLLLK</sequence>
<dbReference type="NCBIfam" id="TIGR02985">
    <property type="entry name" value="Sig70_bacteroi1"/>
    <property type="match status" value="1"/>
</dbReference>